<comment type="caution">
    <text evidence="2">The sequence shown here is derived from an EMBL/GenBank/DDBJ whole genome shotgun (WGS) entry which is preliminary data.</text>
</comment>
<reference evidence="2" key="1">
    <citation type="submission" date="2023-10" db="EMBL/GenBank/DDBJ databases">
        <title>Genome assemblies of two species of porcelain crab, Petrolisthes cinctipes and Petrolisthes manimaculis (Anomura: Porcellanidae).</title>
        <authorList>
            <person name="Angst P."/>
        </authorList>
    </citation>
    <scope>NUCLEOTIDE SEQUENCE</scope>
    <source>
        <strain evidence="2">PB745_01</strain>
        <tissue evidence="2">Gill</tissue>
    </source>
</reference>
<sequence length="202" mass="21282">MGPQGQERGVQDHRVRHGGYGITGAGTLGTGPQGQTQGYRTTGAGTGVQDYRGRHGRVRDHRGRQGGYRTTGAGTREGYGTTGADTGGTGPQGLARGKGTEPQGQAGTGGLQDHMGWRPHSSVFGGIIQQNLHNLRLHVLSPANPTHRDSTTNSHTADGRFRPLGTPGIRVIDGRFSLTWFAACGFRLSHKFGSLENGAGFQ</sequence>
<evidence type="ECO:0000256" key="1">
    <source>
        <dbReference type="SAM" id="MobiDB-lite"/>
    </source>
</evidence>
<organism evidence="2 3">
    <name type="scientific">Petrolisthes cinctipes</name>
    <name type="common">Flat porcelain crab</name>
    <dbReference type="NCBI Taxonomy" id="88211"/>
    <lineage>
        <taxon>Eukaryota</taxon>
        <taxon>Metazoa</taxon>
        <taxon>Ecdysozoa</taxon>
        <taxon>Arthropoda</taxon>
        <taxon>Crustacea</taxon>
        <taxon>Multicrustacea</taxon>
        <taxon>Malacostraca</taxon>
        <taxon>Eumalacostraca</taxon>
        <taxon>Eucarida</taxon>
        <taxon>Decapoda</taxon>
        <taxon>Pleocyemata</taxon>
        <taxon>Anomura</taxon>
        <taxon>Galatheoidea</taxon>
        <taxon>Porcellanidae</taxon>
        <taxon>Petrolisthes</taxon>
    </lineage>
</organism>
<feature type="compositionally biased region" description="Gly residues" evidence="1">
    <location>
        <begin position="75"/>
        <end position="91"/>
    </location>
</feature>
<name>A0AAE1EGA5_PETCI</name>
<dbReference type="Proteomes" id="UP001286313">
    <property type="component" value="Unassembled WGS sequence"/>
</dbReference>
<proteinExistence type="predicted"/>
<protein>
    <submittedName>
        <fullName evidence="2">Uncharacterized protein</fullName>
    </submittedName>
</protein>
<dbReference type="AlphaFoldDB" id="A0AAE1EGA5"/>
<keyword evidence="3" id="KW-1185">Reference proteome</keyword>
<feature type="compositionally biased region" description="Basic residues" evidence="1">
    <location>
        <begin position="54"/>
        <end position="64"/>
    </location>
</feature>
<evidence type="ECO:0000313" key="3">
    <source>
        <dbReference type="Proteomes" id="UP001286313"/>
    </source>
</evidence>
<dbReference type="EMBL" id="JAWQEG010007985">
    <property type="protein sequence ID" value="KAK3851234.1"/>
    <property type="molecule type" value="Genomic_DNA"/>
</dbReference>
<accession>A0AAE1EGA5</accession>
<feature type="region of interest" description="Disordered" evidence="1">
    <location>
        <begin position="42"/>
        <end position="112"/>
    </location>
</feature>
<gene>
    <name evidence="2" type="ORF">Pcinc_042099</name>
</gene>
<evidence type="ECO:0000313" key="2">
    <source>
        <dbReference type="EMBL" id="KAK3851234.1"/>
    </source>
</evidence>